<dbReference type="EMBL" id="JBHFPV010000001">
    <property type="protein sequence ID" value="MFH6602512.1"/>
    <property type="molecule type" value="Genomic_DNA"/>
</dbReference>
<dbReference type="Proteomes" id="UP001595191">
    <property type="component" value="Unassembled WGS sequence"/>
</dbReference>
<evidence type="ECO:0000313" key="1">
    <source>
        <dbReference type="EMBL" id="MFH6602512.1"/>
    </source>
</evidence>
<evidence type="ECO:0000313" key="2">
    <source>
        <dbReference type="Proteomes" id="UP001595191"/>
    </source>
</evidence>
<comment type="caution">
    <text evidence="1">The sequence shown here is derived from an EMBL/GenBank/DDBJ whole genome shotgun (WGS) entry which is preliminary data.</text>
</comment>
<keyword evidence="2" id="KW-1185">Reference proteome</keyword>
<proteinExistence type="predicted"/>
<gene>
    <name evidence="1" type="ORF">ACEZ3G_03420</name>
</gene>
<reference evidence="1" key="1">
    <citation type="submission" date="2024-09" db="EMBL/GenBank/DDBJ databases">
        <authorList>
            <person name="Liu J."/>
        </authorList>
    </citation>
    <scope>NUCLEOTIDE SEQUENCE</scope>
    <source>
        <strain evidence="1">NBU2967</strain>
    </source>
</reference>
<accession>A0ACC7LGA7</accession>
<protein>
    <submittedName>
        <fullName evidence="1">GTP-binding protein</fullName>
    </submittedName>
</protein>
<sequence>MKTIPNDIVLRPRFQLEVPDHHEKLLKAFEDSEVKPFLVKRLDEHIFIKFNAKHNHFWSPQLHLEIVEMDENNSRLFGIFGPNPTLWTFFMFLHFGVATIFIILGIWAYSSSSLGKSYTLQLALMGFMVVLWVVLYFFGRVGKHKGKPQMHELYQFMSRVLT</sequence>
<name>A0ACC7LGA7_9FLAO</name>
<organism evidence="1 2">
    <name type="scientific">Meishania litoralis</name>
    <dbReference type="NCBI Taxonomy" id="3434685"/>
    <lineage>
        <taxon>Bacteria</taxon>
        <taxon>Pseudomonadati</taxon>
        <taxon>Bacteroidota</taxon>
        <taxon>Flavobacteriia</taxon>
        <taxon>Flavobacteriales</taxon>
        <taxon>Flavobacteriaceae</taxon>
        <taxon>Meishania</taxon>
    </lineage>
</organism>